<evidence type="ECO:0000256" key="6">
    <source>
        <dbReference type="ARBA" id="ARBA00023239"/>
    </source>
</evidence>
<sequence length="203" mass="21181">MTLDEFNAAPERALADHLRACCDVPRWVAAVSGGRPYSETETLLDTADRAARDLTPAEVDRALAAHPRIGERARGDDASAAWSRREQAGVDRDTVTVAALAEGNRAYEERFGRVFLICATGRSGAQILAELRARLRNDPATEAAVVASELRKIALLRLARLVGADTATANHAAQAGQAAGADPVAGADGVADADQAAGAAATR</sequence>
<evidence type="ECO:0000313" key="8">
    <source>
        <dbReference type="EMBL" id="GAA4055280.1"/>
    </source>
</evidence>
<dbReference type="NCBIfam" id="TIGR03180">
    <property type="entry name" value="UraD_2"/>
    <property type="match status" value="1"/>
</dbReference>
<evidence type="ECO:0000313" key="9">
    <source>
        <dbReference type="Proteomes" id="UP001500683"/>
    </source>
</evidence>
<dbReference type="Pfam" id="PF09349">
    <property type="entry name" value="OHCU_decarbox"/>
    <property type="match status" value="1"/>
</dbReference>
<evidence type="ECO:0000256" key="5">
    <source>
        <dbReference type="ARBA" id="ARBA00022793"/>
    </source>
</evidence>
<proteinExistence type="predicted"/>
<keyword evidence="9" id="KW-1185">Reference proteome</keyword>
<keyword evidence="5" id="KW-0210">Decarboxylase</keyword>
<comment type="pathway">
    <text evidence="2">Purine metabolism; urate degradation; (S)-allantoin from urate: step 3/3.</text>
</comment>
<evidence type="ECO:0000259" key="7">
    <source>
        <dbReference type="Pfam" id="PF09349"/>
    </source>
</evidence>
<accession>A0ABP7UXX7</accession>
<dbReference type="InterPro" id="IPR017595">
    <property type="entry name" value="OHCU_decarboxylase-2"/>
</dbReference>
<dbReference type="InterPro" id="IPR036778">
    <property type="entry name" value="OHCU_decarboxylase_sf"/>
</dbReference>
<name>A0ABP7UXX7_9ACTN</name>
<evidence type="ECO:0000256" key="4">
    <source>
        <dbReference type="ARBA" id="ARBA00022631"/>
    </source>
</evidence>
<dbReference type="SUPFAM" id="SSF158694">
    <property type="entry name" value="UraD-Like"/>
    <property type="match status" value="1"/>
</dbReference>
<evidence type="ECO:0000256" key="2">
    <source>
        <dbReference type="ARBA" id="ARBA00004754"/>
    </source>
</evidence>
<keyword evidence="4" id="KW-0659">Purine metabolism</keyword>
<dbReference type="EMBL" id="BAAAZG010000001">
    <property type="protein sequence ID" value="GAA4055280.1"/>
    <property type="molecule type" value="Genomic_DNA"/>
</dbReference>
<dbReference type="NCBIfam" id="NF010372">
    <property type="entry name" value="PRK13798.1"/>
    <property type="match status" value="1"/>
</dbReference>
<dbReference type="Proteomes" id="UP001500683">
    <property type="component" value="Unassembled WGS sequence"/>
</dbReference>
<dbReference type="PANTHER" id="PTHR43466:SF1">
    <property type="entry name" value="2-OXO-4-HYDROXY-4-CARBOXY-5-UREIDOIMIDAZOLINE DECARBOXYLASE-RELATED"/>
    <property type="match status" value="1"/>
</dbReference>
<protein>
    <recommendedName>
        <fullName evidence="3">2-oxo-4-hydroxy-4-carboxy-5-ureidoimidazoline decarboxylase</fullName>
        <ecNumber evidence="3">4.1.1.97</ecNumber>
    </recommendedName>
</protein>
<gene>
    <name evidence="8" type="primary">uraD_1</name>
    <name evidence="8" type="ORF">GCM10022214_03030</name>
</gene>
<comment type="caution">
    <text evidence="8">The sequence shown here is derived from an EMBL/GenBank/DDBJ whole genome shotgun (WGS) entry which is preliminary data.</text>
</comment>
<dbReference type="PANTHER" id="PTHR43466">
    <property type="entry name" value="2-OXO-4-HYDROXY-4-CARBOXY-5-UREIDOIMIDAZOLINE DECARBOXYLASE-RELATED"/>
    <property type="match status" value="1"/>
</dbReference>
<dbReference type="RefSeq" id="WP_344939527.1">
    <property type="nucleotide sequence ID" value="NZ_BAAAZG010000001.1"/>
</dbReference>
<evidence type="ECO:0000256" key="1">
    <source>
        <dbReference type="ARBA" id="ARBA00001163"/>
    </source>
</evidence>
<comment type="catalytic activity">
    <reaction evidence="1">
        <text>5-hydroxy-2-oxo-4-ureido-2,5-dihydro-1H-imidazole-5-carboxylate + H(+) = (S)-allantoin + CO2</text>
        <dbReference type="Rhea" id="RHEA:26301"/>
        <dbReference type="ChEBI" id="CHEBI:15378"/>
        <dbReference type="ChEBI" id="CHEBI:15678"/>
        <dbReference type="ChEBI" id="CHEBI:16526"/>
        <dbReference type="ChEBI" id="CHEBI:58639"/>
        <dbReference type="EC" id="4.1.1.97"/>
    </reaction>
</comment>
<evidence type="ECO:0000256" key="3">
    <source>
        <dbReference type="ARBA" id="ARBA00012257"/>
    </source>
</evidence>
<organism evidence="8 9">
    <name type="scientific">Actinomadura miaoliensis</name>
    <dbReference type="NCBI Taxonomy" id="430685"/>
    <lineage>
        <taxon>Bacteria</taxon>
        <taxon>Bacillati</taxon>
        <taxon>Actinomycetota</taxon>
        <taxon>Actinomycetes</taxon>
        <taxon>Streptosporangiales</taxon>
        <taxon>Thermomonosporaceae</taxon>
        <taxon>Actinomadura</taxon>
    </lineage>
</organism>
<dbReference type="Gene3D" id="1.10.3330.10">
    <property type="entry name" value="Oxo-4-hydroxy-4-carboxy-5-ureidoimidazoline decarboxylase"/>
    <property type="match status" value="1"/>
</dbReference>
<dbReference type="EC" id="4.1.1.97" evidence="3"/>
<keyword evidence="6" id="KW-0456">Lyase</keyword>
<feature type="domain" description="Oxo-4-hydroxy-4-carboxy-5-ureidoimidazoline decarboxylase" evidence="7">
    <location>
        <begin position="7"/>
        <end position="159"/>
    </location>
</feature>
<dbReference type="InterPro" id="IPR018020">
    <property type="entry name" value="OHCU_decarboxylase"/>
</dbReference>
<reference evidence="9" key="1">
    <citation type="journal article" date="2019" name="Int. J. Syst. Evol. Microbiol.">
        <title>The Global Catalogue of Microorganisms (GCM) 10K type strain sequencing project: providing services to taxonomists for standard genome sequencing and annotation.</title>
        <authorList>
            <consortium name="The Broad Institute Genomics Platform"/>
            <consortium name="The Broad Institute Genome Sequencing Center for Infectious Disease"/>
            <person name="Wu L."/>
            <person name="Ma J."/>
        </authorList>
    </citation>
    <scope>NUCLEOTIDE SEQUENCE [LARGE SCALE GENOMIC DNA]</scope>
    <source>
        <strain evidence="9">JCM 16702</strain>
    </source>
</reference>